<feature type="transmembrane region" description="Helical" evidence="2">
    <location>
        <begin position="191"/>
        <end position="210"/>
    </location>
</feature>
<keyword evidence="2" id="KW-1133">Transmembrane helix</keyword>
<dbReference type="PANTHER" id="PTHR36414:SF1">
    <property type="entry name" value="PROTEIN SUR7"/>
    <property type="match status" value="1"/>
</dbReference>
<feature type="transmembrane region" description="Helical" evidence="2">
    <location>
        <begin position="147"/>
        <end position="171"/>
    </location>
</feature>
<dbReference type="GO" id="GO:0031505">
    <property type="term" value="P:fungal-type cell wall organization"/>
    <property type="evidence" value="ECO:0007669"/>
    <property type="project" value="TreeGrafter"/>
</dbReference>
<organism evidence="3 4">
    <name type="scientific">Ophiocordyceps australis</name>
    <dbReference type="NCBI Taxonomy" id="1399860"/>
    <lineage>
        <taxon>Eukaryota</taxon>
        <taxon>Fungi</taxon>
        <taxon>Dikarya</taxon>
        <taxon>Ascomycota</taxon>
        <taxon>Pezizomycotina</taxon>
        <taxon>Sordariomycetes</taxon>
        <taxon>Hypocreomycetidae</taxon>
        <taxon>Hypocreales</taxon>
        <taxon>Ophiocordycipitaceae</taxon>
        <taxon>Ophiocordyceps</taxon>
    </lineage>
</organism>
<dbReference type="GO" id="GO:0030866">
    <property type="term" value="P:cortical actin cytoskeleton organization"/>
    <property type="evidence" value="ECO:0007669"/>
    <property type="project" value="TreeGrafter"/>
</dbReference>
<keyword evidence="2" id="KW-0472">Membrane</keyword>
<evidence type="ECO:0000313" key="3">
    <source>
        <dbReference type="EMBL" id="PHH59604.1"/>
    </source>
</evidence>
<feature type="compositionally biased region" description="Basic and acidic residues" evidence="1">
    <location>
        <begin position="242"/>
        <end position="254"/>
    </location>
</feature>
<evidence type="ECO:0000313" key="4">
    <source>
        <dbReference type="Proteomes" id="UP000226192"/>
    </source>
</evidence>
<evidence type="ECO:0000256" key="1">
    <source>
        <dbReference type="SAM" id="MobiDB-lite"/>
    </source>
</evidence>
<dbReference type="GO" id="GO:0006897">
    <property type="term" value="P:endocytosis"/>
    <property type="evidence" value="ECO:0007669"/>
    <property type="project" value="TreeGrafter"/>
</dbReference>
<dbReference type="GO" id="GO:0005938">
    <property type="term" value="C:cell cortex"/>
    <property type="evidence" value="ECO:0007669"/>
    <property type="project" value="TreeGrafter"/>
</dbReference>
<dbReference type="GO" id="GO:0045121">
    <property type="term" value="C:membrane raft"/>
    <property type="evidence" value="ECO:0007669"/>
    <property type="project" value="TreeGrafter"/>
</dbReference>
<evidence type="ECO:0008006" key="5">
    <source>
        <dbReference type="Google" id="ProtNLM"/>
    </source>
</evidence>
<dbReference type="GO" id="GO:0005886">
    <property type="term" value="C:plasma membrane"/>
    <property type="evidence" value="ECO:0007669"/>
    <property type="project" value="InterPro"/>
</dbReference>
<dbReference type="OrthoDB" id="5419460at2759"/>
<dbReference type="AlphaFoldDB" id="A0A2C5XY20"/>
<dbReference type="GO" id="GO:0032185">
    <property type="term" value="P:septin cytoskeleton organization"/>
    <property type="evidence" value="ECO:0007669"/>
    <property type="project" value="TreeGrafter"/>
</dbReference>
<keyword evidence="4" id="KW-1185">Reference proteome</keyword>
<comment type="caution">
    <text evidence="3">The sequence shown here is derived from an EMBL/GenBank/DDBJ whole genome shotgun (WGS) entry which is preliminary data.</text>
</comment>
<dbReference type="EMBL" id="NJET01000193">
    <property type="protein sequence ID" value="PHH59604.1"/>
    <property type="molecule type" value="Genomic_DNA"/>
</dbReference>
<reference evidence="3 4" key="1">
    <citation type="submission" date="2017-06" db="EMBL/GenBank/DDBJ databases">
        <title>Ant-infecting Ophiocordyceps genomes reveal a high diversity of potential behavioral manipulation genes and a possible major role for enterotoxins.</title>
        <authorList>
            <person name="De Bekker C."/>
            <person name="Evans H.C."/>
            <person name="Brachmann A."/>
            <person name="Hughes D.P."/>
        </authorList>
    </citation>
    <scope>NUCLEOTIDE SEQUENCE [LARGE SCALE GENOMIC DNA]</scope>
    <source>
        <strain evidence="3 4">Map64</strain>
    </source>
</reference>
<dbReference type="PANTHER" id="PTHR36414">
    <property type="entry name" value="PROTEIN SUR7"/>
    <property type="match status" value="1"/>
</dbReference>
<dbReference type="Proteomes" id="UP000226192">
    <property type="component" value="Unassembled WGS sequence"/>
</dbReference>
<dbReference type="Pfam" id="PF06687">
    <property type="entry name" value="SUR7"/>
    <property type="match status" value="1"/>
</dbReference>
<dbReference type="InterPro" id="IPR009571">
    <property type="entry name" value="SUR7/Rim9-like_fungi"/>
</dbReference>
<gene>
    <name evidence="3" type="ORF">CDD81_2816</name>
</gene>
<accession>A0A2C5XY20</accession>
<proteinExistence type="predicted"/>
<sequence length="254" mass="27623">MPKNAGIGLAGIVLLGTSLLLLWFVILSGVTHHTPLSHTYFLRADTNGITGARDTTQWTYFYYCGRGNQDCGGAHAAPAFGRAWDSNADNIPDGLGGSHGKHTTSRRIYYLWRFGWVFLIMTLFFEVLSFFSAFLACCGRLGAAVSYFVSSIALFFYALGISLTTAVFVIARNKFHKAGRDAKIGPWAFGFLWGSFAALLIADVLFCLGIRGGGSRNKDSSGGSNSGGGGGIFSRRRSTRSRSYDGRRVKEEYS</sequence>
<feature type="transmembrane region" description="Helical" evidence="2">
    <location>
        <begin position="114"/>
        <end position="135"/>
    </location>
</feature>
<feature type="region of interest" description="Disordered" evidence="1">
    <location>
        <begin position="215"/>
        <end position="254"/>
    </location>
</feature>
<protein>
    <recommendedName>
        <fullName evidence="5">MARVEL domain-containing protein</fullName>
    </recommendedName>
</protein>
<evidence type="ECO:0000256" key="2">
    <source>
        <dbReference type="SAM" id="Phobius"/>
    </source>
</evidence>
<feature type="transmembrane region" description="Helical" evidence="2">
    <location>
        <begin position="7"/>
        <end position="26"/>
    </location>
</feature>
<keyword evidence="2" id="KW-0812">Transmembrane</keyword>
<name>A0A2C5XY20_9HYPO</name>